<dbReference type="PANTHER" id="PTHR47429:SF2">
    <property type="entry name" value="PROTEIN TWIN LOV 1"/>
    <property type="match status" value="1"/>
</dbReference>
<evidence type="ECO:0000256" key="2">
    <source>
        <dbReference type="ARBA" id="ARBA00022643"/>
    </source>
</evidence>
<keyword evidence="2" id="KW-0288">FMN</keyword>
<dbReference type="PROSITE" id="PS50112">
    <property type="entry name" value="PAS"/>
    <property type="match status" value="3"/>
</dbReference>
<feature type="domain" description="PAS" evidence="7">
    <location>
        <begin position="133"/>
        <end position="187"/>
    </location>
</feature>
<dbReference type="PANTHER" id="PTHR47429">
    <property type="entry name" value="PROTEIN TWIN LOV 1"/>
    <property type="match status" value="1"/>
</dbReference>
<dbReference type="InterPro" id="IPR013655">
    <property type="entry name" value="PAS_fold_3"/>
</dbReference>
<evidence type="ECO:0000313" key="9">
    <source>
        <dbReference type="EMBL" id="MCU4750926.1"/>
    </source>
</evidence>
<dbReference type="EMBL" id="JAOPJZ010000001">
    <property type="protein sequence ID" value="MCU4750926.1"/>
    <property type="molecule type" value="Genomic_DNA"/>
</dbReference>
<evidence type="ECO:0000259" key="8">
    <source>
        <dbReference type="PROSITE" id="PS50113"/>
    </source>
</evidence>
<dbReference type="SMART" id="SM00086">
    <property type="entry name" value="PAC"/>
    <property type="match status" value="2"/>
</dbReference>
<dbReference type="SMART" id="SM00091">
    <property type="entry name" value="PAS"/>
    <property type="match status" value="3"/>
</dbReference>
<dbReference type="Pfam" id="PF08447">
    <property type="entry name" value="PAS_3"/>
    <property type="match status" value="1"/>
</dbReference>
<evidence type="ECO:0000259" key="7">
    <source>
        <dbReference type="PROSITE" id="PS50112"/>
    </source>
</evidence>
<dbReference type="NCBIfam" id="TIGR00229">
    <property type="entry name" value="sensory_box"/>
    <property type="match status" value="3"/>
</dbReference>
<feature type="domain" description="PAC" evidence="8">
    <location>
        <begin position="447"/>
        <end position="501"/>
    </location>
</feature>
<dbReference type="Pfam" id="PF02518">
    <property type="entry name" value="HATPase_c"/>
    <property type="match status" value="1"/>
</dbReference>
<dbReference type="InterPro" id="IPR003594">
    <property type="entry name" value="HATPase_dom"/>
</dbReference>
<dbReference type="SUPFAM" id="SSF52172">
    <property type="entry name" value="CheY-like"/>
    <property type="match status" value="1"/>
</dbReference>
<dbReference type="Proteomes" id="UP001321047">
    <property type="component" value="Unassembled WGS sequence"/>
</dbReference>
<dbReference type="InterPro" id="IPR035965">
    <property type="entry name" value="PAS-like_dom_sf"/>
</dbReference>
<dbReference type="InterPro" id="IPR000700">
    <property type="entry name" value="PAS-assoc_C"/>
</dbReference>
<dbReference type="Gene3D" id="3.40.50.2300">
    <property type="match status" value="1"/>
</dbReference>
<dbReference type="CDD" id="cd00130">
    <property type="entry name" value="PAS"/>
    <property type="match status" value="3"/>
</dbReference>
<feature type="domain" description="PAS" evidence="7">
    <location>
        <begin position="373"/>
        <end position="446"/>
    </location>
</feature>
<dbReference type="PROSITE" id="PS50110">
    <property type="entry name" value="RESPONSE_REGULATORY"/>
    <property type="match status" value="1"/>
</dbReference>
<proteinExistence type="predicted"/>
<dbReference type="Gene3D" id="3.30.565.10">
    <property type="entry name" value="Histidine kinase-like ATPase, C-terminal domain"/>
    <property type="match status" value="1"/>
</dbReference>
<comment type="caution">
    <text evidence="4">Lacks conserved residue(s) required for the propagation of feature annotation.</text>
</comment>
<name>A0AAP3E525_9EURY</name>
<dbReference type="Pfam" id="PF00072">
    <property type="entry name" value="Response_reg"/>
    <property type="match status" value="1"/>
</dbReference>
<dbReference type="SMART" id="SM00387">
    <property type="entry name" value="HATPase_c"/>
    <property type="match status" value="1"/>
</dbReference>
<evidence type="ECO:0000259" key="5">
    <source>
        <dbReference type="PROSITE" id="PS50109"/>
    </source>
</evidence>
<dbReference type="SUPFAM" id="SSF55874">
    <property type="entry name" value="ATPase domain of HSP90 chaperone/DNA topoisomerase II/histidine kinase"/>
    <property type="match status" value="1"/>
</dbReference>
<accession>A0AAP3E525</accession>
<protein>
    <submittedName>
        <fullName evidence="9">PAS domain S-box protein</fullName>
    </submittedName>
</protein>
<dbReference type="InterPro" id="IPR005467">
    <property type="entry name" value="His_kinase_dom"/>
</dbReference>
<feature type="domain" description="Histidine kinase" evidence="5">
    <location>
        <begin position="505"/>
        <end position="719"/>
    </location>
</feature>
<dbReference type="PROSITE" id="PS50109">
    <property type="entry name" value="HIS_KIN"/>
    <property type="match status" value="1"/>
</dbReference>
<evidence type="ECO:0000313" key="10">
    <source>
        <dbReference type="Proteomes" id="UP001321047"/>
    </source>
</evidence>
<feature type="domain" description="PAC" evidence="8">
    <location>
        <begin position="324"/>
        <end position="376"/>
    </location>
</feature>
<feature type="domain" description="PAS" evidence="7">
    <location>
        <begin position="247"/>
        <end position="321"/>
    </location>
</feature>
<keyword evidence="10" id="KW-1185">Reference proteome</keyword>
<dbReference type="InterPro" id="IPR011006">
    <property type="entry name" value="CheY-like_superfamily"/>
</dbReference>
<dbReference type="InterPro" id="IPR001610">
    <property type="entry name" value="PAC"/>
</dbReference>
<dbReference type="PROSITE" id="PS50113">
    <property type="entry name" value="PAC"/>
    <property type="match status" value="2"/>
</dbReference>
<dbReference type="InterPro" id="IPR000014">
    <property type="entry name" value="PAS"/>
</dbReference>
<dbReference type="Gene3D" id="3.30.450.20">
    <property type="entry name" value="PAS domain"/>
    <property type="match status" value="3"/>
</dbReference>
<reference evidence="9 10" key="1">
    <citation type="submission" date="2022-09" db="EMBL/GenBank/DDBJ databases">
        <title>Enrichment on poylsaccharides allowed isolation of novel metabolic and taxonomic groups of Haloarchaea.</title>
        <authorList>
            <person name="Sorokin D.Y."/>
            <person name="Elcheninov A.G."/>
            <person name="Khizhniak T.V."/>
            <person name="Kolganova T.V."/>
            <person name="Kublanov I.V."/>
        </authorList>
    </citation>
    <scope>NUCLEOTIDE SEQUENCE [LARGE SCALE GENOMIC DNA]</scope>
    <source>
        <strain evidence="9 10">AArc-curdl1</strain>
    </source>
</reference>
<evidence type="ECO:0000256" key="1">
    <source>
        <dbReference type="ARBA" id="ARBA00022630"/>
    </source>
</evidence>
<comment type="caution">
    <text evidence="9">The sequence shown here is derived from an EMBL/GenBank/DDBJ whole genome shotgun (WGS) entry which is preliminary data.</text>
</comment>
<keyword evidence="3" id="KW-0157">Chromophore</keyword>
<dbReference type="Pfam" id="PF13426">
    <property type="entry name" value="PAS_9"/>
    <property type="match status" value="2"/>
</dbReference>
<keyword evidence="1" id="KW-0285">Flavoprotein</keyword>
<dbReference type="RefSeq" id="WP_342806170.1">
    <property type="nucleotide sequence ID" value="NZ_JAOPJZ010000001.1"/>
</dbReference>
<dbReference type="InterPro" id="IPR001789">
    <property type="entry name" value="Sig_transdc_resp-reg_receiver"/>
</dbReference>
<gene>
    <name evidence="9" type="ORF">OB919_02835</name>
</gene>
<evidence type="ECO:0000256" key="3">
    <source>
        <dbReference type="ARBA" id="ARBA00022991"/>
    </source>
</evidence>
<dbReference type="SUPFAM" id="SSF55785">
    <property type="entry name" value="PYP-like sensor domain (PAS domain)"/>
    <property type="match status" value="3"/>
</dbReference>
<feature type="domain" description="Response regulatory" evidence="6">
    <location>
        <begin position="5"/>
        <end position="122"/>
    </location>
</feature>
<dbReference type="AlphaFoldDB" id="A0AAP3E525"/>
<evidence type="ECO:0000256" key="4">
    <source>
        <dbReference type="PROSITE-ProRule" id="PRU00169"/>
    </source>
</evidence>
<organism evidence="9 10">
    <name type="scientific">Natronosalvus hydrolyticus</name>
    <dbReference type="NCBI Taxonomy" id="2979988"/>
    <lineage>
        <taxon>Archaea</taxon>
        <taxon>Methanobacteriati</taxon>
        <taxon>Methanobacteriota</taxon>
        <taxon>Stenosarchaea group</taxon>
        <taxon>Halobacteria</taxon>
        <taxon>Halobacteriales</taxon>
        <taxon>Natrialbaceae</taxon>
        <taxon>Natronosalvus</taxon>
    </lineage>
</organism>
<dbReference type="SMART" id="SM00448">
    <property type="entry name" value="REC"/>
    <property type="match status" value="1"/>
</dbReference>
<dbReference type="InterPro" id="IPR036890">
    <property type="entry name" value="HATPase_C_sf"/>
</dbReference>
<dbReference type="GO" id="GO:0000160">
    <property type="term" value="P:phosphorelay signal transduction system"/>
    <property type="evidence" value="ECO:0007669"/>
    <property type="project" value="InterPro"/>
</dbReference>
<evidence type="ECO:0000259" key="6">
    <source>
        <dbReference type="PROSITE" id="PS50110"/>
    </source>
</evidence>
<sequence length="720" mass="81124">MKSINVLCVGADSEFLDTLSTRLSNENENFNVSSTQRVNDVLDRISNNHQRIECVVTECKFPDGGEMDFLQALRSEDPELPIIIFRKRQETITRGVLAAGATDYLQKDNHESAYALLATRIEAYVEQYRSDRTPDRIYEALEAATEGIGLINNGGRFIYLNEAYAELYGYDRKELIGAHWERLYPDDEAHRFREEILPELRKEGTWSGYSHGQRATGERFPEKVSLAQLEGDGHICVIRDVTDRKRNEQQFETLADNLQGMVYRAENSPQWPIKFAHGNVEEFLGYTVSDLESQHFTWDEIIHPDDRKKVWNTVQEAVEASEQFELTYRVVDADGQTKWVTDRGAGVETVDGAVEAVDGLITNVTDRKQHELELEWKTKAMDEAPMGIVISDPSQKDNPLIYVNNGFTEITGYSEDEILGRNCRFLQGPLTGEESVQEIREAIAEREPVEVDLLNYRKNKIPFWNHVQISPITDADGELTHFVGFQNDITARVESERRVEVLNRVLRHNLRNNLNTVLGHLSLLGENPDVPDEAITTIESAVVDLLETSQKARQIQSQLQDVSFQPESLHVEHVIDKAISHGQSINEDVEIITDIDSSHTVLASESITVAFNELVENAIIHSTDTLPSISVTTETSTVSFLHEQTDADAVTIEIQDTNSAIPDIELTRLLGEEESPVHHGTGLGLWLVNWIVTMSGGIIQHTKRDDGGNRIALTLIQANG</sequence>